<dbReference type="AlphaFoldDB" id="A0A839QGN5"/>
<sequence length="151" mass="16106">MTTGHTLPHLATPCVSFDPGHGISPERLSTARADAAAWKLAFVSCGTPVEPINIRTTQGSSHYTVHDPLPLIELIRVTGGLPGKVTWNPEAGILGVLNNPRIRAGYRYFSMTASTLNSCTLDHEPELAADFASVIGAFGLPYYERNTGSSA</sequence>
<accession>A0A839QGN5</accession>
<comment type="caution">
    <text evidence="1">The sequence shown here is derived from an EMBL/GenBank/DDBJ whole genome shotgun (WGS) entry which is preliminary data.</text>
</comment>
<dbReference type="Proteomes" id="UP000523000">
    <property type="component" value="Unassembled WGS sequence"/>
</dbReference>
<keyword evidence="2" id="KW-1185">Reference proteome</keyword>
<protein>
    <submittedName>
        <fullName evidence="1">Uncharacterized protein</fullName>
    </submittedName>
</protein>
<evidence type="ECO:0000313" key="1">
    <source>
        <dbReference type="EMBL" id="MBB2995508.1"/>
    </source>
</evidence>
<proteinExistence type="predicted"/>
<reference evidence="1 2" key="1">
    <citation type="submission" date="2020-08" db="EMBL/GenBank/DDBJ databases">
        <title>Sequencing the genomes of 1000 actinobacteria strains.</title>
        <authorList>
            <person name="Klenk H.-P."/>
        </authorList>
    </citation>
    <scope>NUCLEOTIDE SEQUENCE [LARGE SCALE GENOMIC DNA]</scope>
    <source>
        <strain evidence="1 2">DSM 22826</strain>
    </source>
</reference>
<name>A0A839QGN5_9MICC</name>
<evidence type="ECO:0000313" key="2">
    <source>
        <dbReference type="Proteomes" id="UP000523000"/>
    </source>
</evidence>
<dbReference type="EMBL" id="JACHVS010000001">
    <property type="protein sequence ID" value="MBB2995508.1"/>
    <property type="molecule type" value="Genomic_DNA"/>
</dbReference>
<dbReference type="RefSeq" id="WP_183510757.1">
    <property type="nucleotide sequence ID" value="NZ_BAABGK010000110.1"/>
</dbReference>
<organism evidence="1 2">
    <name type="scientific">Paeniglutamicibacter cryotolerans</name>
    <dbReference type="NCBI Taxonomy" id="670079"/>
    <lineage>
        <taxon>Bacteria</taxon>
        <taxon>Bacillati</taxon>
        <taxon>Actinomycetota</taxon>
        <taxon>Actinomycetes</taxon>
        <taxon>Micrococcales</taxon>
        <taxon>Micrococcaceae</taxon>
        <taxon>Paeniglutamicibacter</taxon>
    </lineage>
</organism>
<gene>
    <name evidence="1" type="ORF">E9229_001699</name>
</gene>